<name>A0A6M3X5P2_9ZZZZ</name>
<protein>
    <submittedName>
        <fullName evidence="1">Uncharacterized protein</fullName>
    </submittedName>
</protein>
<reference evidence="1" key="1">
    <citation type="submission" date="2020-03" db="EMBL/GenBank/DDBJ databases">
        <title>The deep terrestrial virosphere.</title>
        <authorList>
            <person name="Holmfeldt K."/>
            <person name="Nilsson E."/>
            <person name="Simone D."/>
            <person name="Lopez-Fernandez M."/>
            <person name="Wu X."/>
            <person name="de Brujin I."/>
            <person name="Lundin D."/>
            <person name="Andersson A."/>
            <person name="Bertilsson S."/>
            <person name="Dopson M."/>
        </authorList>
    </citation>
    <scope>NUCLEOTIDE SEQUENCE</scope>
    <source>
        <strain evidence="1">MM171B02622</strain>
    </source>
</reference>
<gene>
    <name evidence="1" type="ORF">MM171B02622_0001</name>
</gene>
<organism evidence="1">
    <name type="scientific">viral metagenome</name>
    <dbReference type="NCBI Taxonomy" id="1070528"/>
    <lineage>
        <taxon>unclassified sequences</taxon>
        <taxon>metagenomes</taxon>
        <taxon>organismal metagenomes</taxon>
    </lineage>
</organism>
<evidence type="ECO:0000313" key="1">
    <source>
        <dbReference type="EMBL" id="QJH93062.1"/>
    </source>
</evidence>
<sequence>MKEFEFTFDKGLRSGLRKHESNPRNEQALVECHNLMPTETGLEVHKAVNDLNTSYSWGGLGKWTVAGATRDITIHVADYIDATELETVSVYIDSVLKGTTDANGELDIDDVAVGGHALKLTKTGYLDSDADTLLNDYIVVT</sequence>
<proteinExistence type="predicted"/>
<dbReference type="EMBL" id="MT143943">
    <property type="protein sequence ID" value="QJH93062.1"/>
    <property type="molecule type" value="Genomic_DNA"/>
</dbReference>
<accession>A0A6M3X5P2</accession>
<dbReference type="AlphaFoldDB" id="A0A6M3X5P2"/>